<feature type="compositionally biased region" description="Low complexity" evidence="1">
    <location>
        <begin position="296"/>
        <end position="307"/>
    </location>
</feature>
<gene>
    <name evidence="2" type="ORF">ABU614_00375</name>
</gene>
<protein>
    <submittedName>
        <fullName evidence="2">XVIPCD domain-containing protein</fullName>
    </submittedName>
</protein>
<feature type="region of interest" description="Disordered" evidence="1">
    <location>
        <begin position="282"/>
        <end position="307"/>
    </location>
</feature>
<sequence length="307" mass="32834">MNDRVKVGADEWLSVQAGGPDLITDGLRGCVAVGLAGGGRIALSHVYSACNDETRWQAYEKQLNAAFDASALGPPGKIKAVIVDVDDTGKFLPQRLARWLQDKGVERIDLRVDEGCRVLGSPGGSGAHYLLKDDDLAADYDRGYQTSADGRDGVNQALLSEHGGAATKIFADVALPSPSASDGPLLTQPGHPHGDLYRSILQRIGEMEDQGMLKDRRPWQEQVAAELTRGCVAAQIYDSIDAVGYGRGEREDELFVFKGPQESSYTGVGVDIFKTDAQSLANASRDTLDAPPPGLGQPAQQQKSQTQ</sequence>
<dbReference type="AlphaFoldDB" id="A0AAU8MSL2"/>
<dbReference type="EMBL" id="CP159925">
    <property type="protein sequence ID" value="XCO75293.1"/>
    <property type="molecule type" value="Genomic_DNA"/>
</dbReference>
<accession>A0AAU8MSL2</accession>
<dbReference type="RefSeq" id="WP_363798193.1">
    <property type="nucleotide sequence ID" value="NZ_CP159925.1"/>
</dbReference>
<organism evidence="2">
    <name type="scientific">Lysobacter firmicutimachus</name>
    <dbReference type="NCBI Taxonomy" id="1792846"/>
    <lineage>
        <taxon>Bacteria</taxon>
        <taxon>Pseudomonadati</taxon>
        <taxon>Pseudomonadota</taxon>
        <taxon>Gammaproteobacteria</taxon>
        <taxon>Lysobacterales</taxon>
        <taxon>Lysobacteraceae</taxon>
        <taxon>Lysobacter</taxon>
    </lineage>
</organism>
<proteinExistence type="predicted"/>
<reference evidence="2" key="1">
    <citation type="submission" date="2024-06" db="EMBL/GenBank/DDBJ databases">
        <authorList>
            <person name="Li S."/>
        </authorList>
    </citation>
    <scope>NUCLEOTIDE SEQUENCE</scope>
    <source>
        <strain evidence="2">SR10</strain>
    </source>
</reference>
<evidence type="ECO:0000313" key="2">
    <source>
        <dbReference type="EMBL" id="XCO75293.1"/>
    </source>
</evidence>
<name>A0AAU8MSL2_9GAMM</name>
<evidence type="ECO:0000256" key="1">
    <source>
        <dbReference type="SAM" id="MobiDB-lite"/>
    </source>
</evidence>